<accession>A0A9P4K3H0</accession>
<reference evidence="7" key="1">
    <citation type="journal article" date="2020" name="Stud. Mycol.">
        <title>101 Dothideomycetes genomes: A test case for predicting lifestyles and emergence of pathogens.</title>
        <authorList>
            <person name="Haridas S."/>
            <person name="Albert R."/>
            <person name="Binder M."/>
            <person name="Bloem J."/>
            <person name="LaButti K."/>
            <person name="Salamov A."/>
            <person name="Andreopoulos B."/>
            <person name="Baker S."/>
            <person name="Barry K."/>
            <person name="Bills G."/>
            <person name="Bluhm B."/>
            <person name="Cannon C."/>
            <person name="Castanera R."/>
            <person name="Culley D."/>
            <person name="Daum C."/>
            <person name="Ezra D."/>
            <person name="Gonzalez J."/>
            <person name="Henrissat B."/>
            <person name="Kuo A."/>
            <person name="Liang C."/>
            <person name="Lipzen A."/>
            <person name="Lutzoni F."/>
            <person name="Magnuson J."/>
            <person name="Mondo S."/>
            <person name="Nolan M."/>
            <person name="Ohm R."/>
            <person name="Pangilinan J."/>
            <person name="Park H.-J."/>
            <person name="Ramirez L."/>
            <person name="Alfaro M."/>
            <person name="Sun H."/>
            <person name="Tritt A."/>
            <person name="Yoshinaga Y."/>
            <person name="Zwiers L.-H."/>
            <person name="Turgeon B."/>
            <person name="Goodwin S."/>
            <person name="Spatafora J."/>
            <person name="Crous P."/>
            <person name="Grigoriev I."/>
        </authorList>
    </citation>
    <scope>NUCLEOTIDE SEQUENCE [LARGE SCALE GENOMIC DNA]</scope>
    <source>
        <strain evidence="7">CBS 304.66</strain>
    </source>
</reference>
<dbReference type="PANTHER" id="PTHR33337">
    <property type="entry name" value="GFA DOMAIN-CONTAINING PROTEIN"/>
    <property type="match status" value="1"/>
</dbReference>
<dbReference type="SUPFAM" id="SSF51316">
    <property type="entry name" value="Mss4-like"/>
    <property type="match status" value="1"/>
</dbReference>
<dbReference type="GO" id="GO:0046872">
    <property type="term" value="F:metal ion binding"/>
    <property type="evidence" value="ECO:0007669"/>
    <property type="project" value="UniProtKB-KW"/>
</dbReference>
<dbReference type="GO" id="GO:0016846">
    <property type="term" value="F:carbon-sulfur lyase activity"/>
    <property type="evidence" value="ECO:0007669"/>
    <property type="project" value="InterPro"/>
</dbReference>
<gene>
    <name evidence="6" type="ORF">CC78DRAFT_432308</name>
</gene>
<comment type="caution">
    <text evidence="6">The sequence shown here is derived from an EMBL/GenBank/DDBJ whole genome shotgun (WGS) entry which is preliminary data.</text>
</comment>
<comment type="similarity">
    <text evidence="1">Belongs to the Gfa family.</text>
</comment>
<dbReference type="AlphaFoldDB" id="A0A9P4K3H0"/>
<proteinExistence type="inferred from homology"/>
<dbReference type="Proteomes" id="UP000800093">
    <property type="component" value="Unassembled WGS sequence"/>
</dbReference>
<keyword evidence="2" id="KW-0479">Metal-binding</keyword>
<evidence type="ECO:0000259" key="5">
    <source>
        <dbReference type="PROSITE" id="PS51891"/>
    </source>
</evidence>
<evidence type="ECO:0000256" key="1">
    <source>
        <dbReference type="ARBA" id="ARBA00005495"/>
    </source>
</evidence>
<dbReference type="Gene3D" id="3.90.1590.10">
    <property type="entry name" value="glutathione-dependent formaldehyde- activating enzyme (gfa)"/>
    <property type="match status" value="1"/>
</dbReference>
<dbReference type="InterPro" id="IPR006913">
    <property type="entry name" value="CENP-V/GFA"/>
</dbReference>
<protein>
    <recommendedName>
        <fullName evidence="5">CENP-V/GFA domain-containing protein</fullName>
    </recommendedName>
</protein>
<dbReference type="PROSITE" id="PS51891">
    <property type="entry name" value="CENP_V_GFA"/>
    <property type="match status" value="1"/>
</dbReference>
<keyword evidence="7" id="KW-1185">Reference proteome</keyword>
<keyword evidence="3" id="KW-0862">Zinc</keyword>
<keyword evidence="4" id="KW-0456">Lyase</keyword>
<dbReference type="InterPro" id="IPR011057">
    <property type="entry name" value="Mss4-like_sf"/>
</dbReference>
<organism evidence="6 7">
    <name type="scientific">Lojkania enalia</name>
    <dbReference type="NCBI Taxonomy" id="147567"/>
    <lineage>
        <taxon>Eukaryota</taxon>
        <taxon>Fungi</taxon>
        <taxon>Dikarya</taxon>
        <taxon>Ascomycota</taxon>
        <taxon>Pezizomycotina</taxon>
        <taxon>Dothideomycetes</taxon>
        <taxon>Pleosporomycetidae</taxon>
        <taxon>Pleosporales</taxon>
        <taxon>Pleosporales incertae sedis</taxon>
        <taxon>Lojkania</taxon>
    </lineage>
</organism>
<dbReference type="Pfam" id="PF04828">
    <property type="entry name" value="GFA"/>
    <property type="match status" value="1"/>
</dbReference>
<dbReference type="OrthoDB" id="2212170at2759"/>
<name>A0A9P4K3H0_9PLEO</name>
<feature type="non-terminal residue" evidence="6">
    <location>
        <position position="159"/>
    </location>
</feature>
<evidence type="ECO:0000313" key="6">
    <source>
        <dbReference type="EMBL" id="KAF2261443.1"/>
    </source>
</evidence>
<feature type="domain" description="CENP-V/GFA" evidence="5">
    <location>
        <begin position="10"/>
        <end position="118"/>
    </location>
</feature>
<evidence type="ECO:0000256" key="3">
    <source>
        <dbReference type="ARBA" id="ARBA00022833"/>
    </source>
</evidence>
<dbReference type="EMBL" id="ML986657">
    <property type="protein sequence ID" value="KAF2261443.1"/>
    <property type="molecule type" value="Genomic_DNA"/>
</dbReference>
<evidence type="ECO:0000256" key="2">
    <source>
        <dbReference type="ARBA" id="ARBA00022723"/>
    </source>
</evidence>
<evidence type="ECO:0000256" key="4">
    <source>
        <dbReference type="ARBA" id="ARBA00023239"/>
    </source>
</evidence>
<dbReference type="PANTHER" id="PTHR33337:SF33">
    <property type="entry name" value="CENP-V_GFA DOMAIN-CONTAINING PROTEIN"/>
    <property type="match status" value="1"/>
</dbReference>
<evidence type="ECO:0000313" key="7">
    <source>
        <dbReference type="Proteomes" id="UP000800093"/>
    </source>
</evidence>
<sequence>MSKSYPFPAIAGGCRCGGVRYRMETAPLYCYACHCLDCQKSTGSAFLVAATIEEEYITLIGKIVPQIVPIYTNSTAVCPVCKAAVWTLESRLPGILNIRVGTLDLPGLMVPDIHVFVDSKVAWVTLPKGAKICRGYLDRSKVWPRSSLARLDAHQARLE</sequence>